<dbReference type="Proteomes" id="UP000298340">
    <property type="component" value="Unassembled WGS sequence"/>
</dbReference>
<gene>
    <name evidence="3" type="ORF">D0809_21010</name>
    <name evidence="2" type="ORF">EV142_10951</name>
</gene>
<reference evidence="2" key="3">
    <citation type="submission" date="2019-03" db="EMBL/GenBank/DDBJ databases">
        <authorList>
            <person name="Whitman W."/>
            <person name="Huntemann M."/>
            <person name="Clum A."/>
            <person name="Pillay M."/>
            <person name="Palaniappan K."/>
            <person name="Varghese N."/>
            <person name="Mikhailova N."/>
            <person name="Stamatis D."/>
            <person name="Reddy T."/>
            <person name="Daum C."/>
            <person name="Shapiro N."/>
            <person name="Ivanova N."/>
            <person name="Kyrpides N."/>
            <person name="Woyke T."/>
        </authorList>
    </citation>
    <scope>NUCLEOTIDE SEQUENCE</scope>
    <source>
        <strain evidence="2">P5626</strain>
    </source>
</reference>
<dbReference type="EMBL" id="QWDN01000009">
    <property type="protein sequence ID" value="TEB42377.1"/>
    <property type="molecule type" value="Genomic_DNA"/>
</dbReference>
<dbReference type="AlphaFoldDB" id="A0A4Y7U7F3"/>
<reference evidence="3 5" key="2">
    <citation type="journal article" date="2018" name="Syst. Appl. Microbiol.">
        <title>Flavobacterium circumlabens sp. nov. and Flavobacterium cupreum sp. nov., two psychrotrophic species isolated from Antarctic environmental samples.</title>
        <authorList>
            <person name="Kralova S."/>
            <person name="Busse H.J."/>
            <person name="Svec P."/>
            <person name="Maslanova I."/>
            <person name="Stankova E."/>
            <person name="Bartak M."/>
            <person name="Sedlacek I."/>
        </authorList>
    </citation>
    <scope>NUCLEOTIDE SEQUENCE [LARGE SCALE GENOMIC DNA]</scope>
    <source>
        <strain evidence="3 5">CCM 8828</strain>
    </source>
</reference>
<evidence type="ECO:0000313" key="5">
    <source>
        <dbReference type="Proteomes" id="UP000298340"/>
    </source>
</evidence>
<dbReference type="RefSeq" id="WP_132037477.1">
    <property type="nucleotide sequence ID" value="NZ_QWDN01000009.1"/>
</dbReference>
<evidence type="ECO:0000313" key="4">
    <source>
        <dbReference type="Proteomes" id="UP000295270"/>
    </source>
</evidence>
<proteinExistence type="predicted"/>
<dbReference type="Proteomes" id="UP000295270">
    <property type="component" value="Unassembled WGS sequence"/>
</dbReference>
<dbReference type="EMBL" id="SLWA01000009">
    <property type="protein sequence ID" value="TCN53068.1"/>
    <property type="molecule type" value="Genomic_DNA"/>
</dbReference>
<sequence>MNQNHFVIFDAILKFLSKNAHRSVTFKDLTENALSDSKNAHEYLKSFNNFVFTKRKEREFDSFIVDIFKDNHNSELISNALYYLKGDGLVNYIPMKQHEYITVEITSKGLNKINTGGFRREYKRANSNYWVDRITKLASLTIAFLALCLTYYVYTHPNCK</sequence>
<evidence type="ECO:0000313" key="2">
    <source>
        <dbReference type="EMBL" id="TCN53068.1"/>
    </source>
</evidence>
<accession>A0A4Y7U7F3</accession>
<evidence type="ECO:0000256" key="1">
    <source>
        <dbReference type="SAM" id="Phobius"/>
    </source>
</evidence>
<dbReference type="OrthoDB" id="1373928at2"/>
<protein>
    <submittedName>
        <fullName evidence="3">Uncharacterized protein</fullName>
    </submittedName>
</protein>
<keyword evidence="4" id="KW-1185">Reference proteome</keyword>
<keyword evidence="1" id="KW-0812">Transmembrane</keyword>
<reference evidence="2 4" key="1">
    <citation type="journal article" date="2015" name="Stand. Genomic Sci.">
        <title>Genomic Encyclopedia of Bacterial and Archaeal Type Strains, Phase III: the genomes of soil and plant-associated and newly described type strains.</title>
        <authorList>
            <person name="Whitman W.B."/>
            <person name="Woyke T."/>
            <person name="Klenk H.P."/>
            <person name="Zhou Y."/>
            <person name="Lilburn T.G."/>
            <person name="Beck B.J."/>
            <person name="De Vos P."/>
            <person name="Vandamme P."/>
            <person name="Eisen J.A."/>
            <person name="Garrity G."/>
            <person name="Hugenholtz P."/>
            <person name="Kyrpides N.C."/>
        </authorList>
    </citation>
    <scope>NUCLEOTIDE SEQUENCE [LARGE SCALE GENOMIC DNA]</scope>
    <source>
        <strain evidence="2 4">P5626</strain>
    </source>
</reference>
<feature type="transmembrane region" description="Helical" evidence="1">
    <location>
        <begin position="134"/>
        <end position="154"/>
    </location>
</feature>
<comment type="caution">
    <text evidence="3">The sequence shown here is derived from an EMBL/GenBank/DDBJ whole genome shotgun (WGS) entry which is preliminary data.</text>
</comment>
<organism evidence="3 5">
    <name type="scientific">Flavobacterium circumlabens</name>
    <dbReference type="NCBI Taxonomy" id="2133765"/>
    <lineage>
        <taxon>Bacteria</taxon>
        <taxon>Pseudomonadati</taxon>
        <taxon>Bacteroidota</taxon>
        <taxon>Flavobacteriia</taxon>
        <taxon>Flavobacteriales</taxon>
        <taxon>Flavobacteriaceae</taxon>
        <taxon>Flavobacterium</taxon>
    </lineage>
</organism>
<name>A0A4Y7U7F3_9FLAO</name>
<evidence type="ECO:0000313" key="3">
    <source>
        <dbReference type="EMBL" id="TEB42377.1"/>
    </source>
</evidence>
<keyword evidence="1" id="KW-1133">Transmembrane helix</keyword>
<keyword evidence="1" id="KW-0472">Membrane</keyword>